<accession>A0ABQ4WPP2</accession>
<sequence>MDSILEDSVDEGNLANPYNDLVDTIPEIFTDKHTLNYSSPPLYDDDLVEPESDNDNVYDDLFDSKEDKIKESKLLIVELDPPKSSDLLPSPECDSVLYKNFSESIRATPDKNEKKISISNASLILEDFNPPFYELPFHKEVPGSETLLSFFIPKNEGKSVSTPDLTSKGVHTSLLPKLSHRGPKAFKVIKTFESPMEIFLCSYGEDIHVLDVPCLNFYPS</sequence>
<reference evidence="1" key="2">
    <citation type="submission" date="2022-01" db="EMBL/GenBank/DDBJ databases">
        <authorList>
            <person name="Yamashiro T."/>
            <person name="Shiraishi A."/>
            <person name="Satake H."/>
            <person name="Nakayama K."/>
        </authorList>
    </citation>
    <scope>NUCLEOTIDE SEQUENCE</scope>
</reference>
<keyword evidence="2" id="KW-1185">Reference proteome</keyword>
<organism evidence="1 2">
    <name type="scientific">Tanacetum coccineum</name>
    <dbReference type="NCBI Taxonomy" id="301880"/>
    <lineage>
        <taxon>Eukaryota</taxon>
        <taxon>Viridiplantae</taxon>
        <taxon>Streptophyta</taxon>
        <taxon>Embryophyta</taxon>
        <taxon>Tracheophyta</taxon>
        <taxon>Spermatophyta</taxon>
        <taxon>Magnoliopsida</taxon>
        <taxon>eudicotyledons</taxon>
        <taxon>Gunneridae</taxon>
        <taxon>Pentapetalae</taxon>
        <taxon>asterids</taxon>
        <taxon>campanulids</taxon>
        <taxon>Asterales</taxon>
        <taxon>Asteraceae</taxon>
        <taxon>Asteroideae</taxon>
        <taxon>Anthemideae</taxon>
        <taxon>Anthemidinae</taxon>
        <taxon>Tanacetum</taxon>
    </lineage>
</organism>
<evidence type="ECO:0000313" key="1">
    <source>
        <dbReference type="EMBL" id="GJS54859.1"/>
    </source>
</evidence>
<dbReference type="EMBL" id="BQNB010008830">
    <property type="protein sequence ID" value="GJS54859.1"/>
    <property type="molecule type" value="Genomic_DNA"/>
</dbReference>
<evidence type="ECO:0000313" key="2">
    <source>
        <dbReference type="Proteomes" id="UP001151760"/>
    </source>
</evidence>
<name>A0ABQ4WPP2_9ASTR</name>
<comment type="caution">
    <text evidence="1">The sequence shown here is derived from an EMBL/GenBank/DDBJ whole genome shotgun (WGS) entry which is preliminary data.</text>
</comment>
<proteinExistence type="predicted"/>
<dbReference type="Proteomes" id="UP001151760">
    <property type="component" value="Unassembled WGS sequence"/>
</dbReference>
<gene>
    <name evidence="1" type="ORF">Tco_0628221</name>
</gene>
<evidence type="ECO:0008006" key="3">
    <source>
        <dbReference type="Google" id="ProtNLM"/>
    </source>
</evidence>
<protein>
    <recommendedName>
        <fullName evidence="3">Reverse transcriptase domain-containing protein</fullName>
    </recommendedName>
</protein>
<reference evidence="1" key="1">
    <citation type="journal article" date="2022" name="Int. J. Mol. Sci.">
        <title>Draft Genome of Tanacetum Coccineum: Genomic Comparison of Closely Related Tanacetum-Family Plants.</title>
        <authorList>
            <person name="Yamashiro T."/>
            <person name="Shiraishi A."/>
            <person name="Nakayama K."/>
            <person name="Satake H."/>
        </authorList>
    </citation>
    <scope>NUCLEOTIDE SEQUENCE</scope>
</reference>